<accession>A0A0A2VLL7</accession>
<dbReference type="Proteomes" id="UP000030106">
    <property type="component" value="Unassembled WGS sequence"/>
</dbReference>
<proteinExistence type="predicted"/>
<comment type="caution">
    <text evidence="1">The sequence shown here is derived from an EMBL/GenBank/DDBJ whole genome shotgun (WGS) entry which is preliminary data.</text>
</comment>
<dbReference type="EMBL" id="ANFO01000542">
    <property type="protein sequence ID" value="KGQ08791.1"/>
    <property type="molecule type" value="Genomic_DNA"/>
</dbReference>
<evidence type="ECO:0000313" key="1">
    <source>
        <dbReference type="EMBL" id="KGQ08791.1"/>
    </source>
</evidence>
<evidence type="ECO:0000313" key="2">
    <source>
        <dbReference type="Proteomes" id="UP000030106"/>
    </source>
</evidence>
<dbReference type="HOGENOM" id="CLU_1137815_0_0_1"/>
<dbReference type="AlphaFoldDB" id="A0A0A2VLL7"/>
<dbReference type="OrthoDB" id="245563at2759"/>
<gene>
    <name evidence="1" type="ORF">BBAD15_g5892</name>
</gene>
<dbReference type="STRING" id="1245745.A0A0A2VLL7"/>
<sequence>MSLKVIQIGSSEEDPQGYSHIRDVWMSIRETIRERSQLIEIVLSDDFGSILQEPKPLGVLVLAGPWNSSVDSEELNSQTSILKEYAKKGGNVVYAGNFAALTPSRDIAEVFGKKGYNTGWSFGKFIAYNADGRDGKYKGSIDKKVNGILNRNAEVCTNDSLNLQAQLPEIIDSFQPLVVTVENPDHVLYSISDPNDKDNYKEKKYGVGAMARVGEGHVGLWGDRDNKVAQTADVIPAMLGLPPKQQQ</sequence>
<protein>
    <submittedName>
        <fullName evidence="1">Uncharacterized protein</fullName>
    </submittedName>
</protein>
<name>A0A0A2VLL7_BEABA</name>
<reference evidence="1 2" key="1">
    <citation type="submission" date="2012-10" db="EMBL/GenBank/DDBJ databases">
        <title>Genome sequencing and analysis of entomopathogenic fungi Beauveria bassiana D1-5.</title>
        <authorList>
            <person name="Li Q."/>
            <person name="Wang L."/>
            <person name="Zhang Z."/>
            <person name="Wang Q."/>
            <person name="Ren J."/>
            <person name="Wang M."/>
            <person name="Xu W."/>
            <person name="Wang J."/>
            <person name="Lu Y."/>
            <person name="Du Q."/>
            <person name="Sun Z."/>
        </authorList>
    </citation>
    <scope>NUCLEOTIDE SEQUENCE [LARGE SCALE GENOMIC DNA]</scope>
    <source>
        <strain evidence="1 2">D1-5</strain>
    </source>
</reference>
<organism evidence="1 2">
    <name type="scientific">Beauveria bassiana D1-5</name>
    <dbReference type="NCBI Taxonomy" id="1245745"/>
    <lineage>
        <taxon>Eukaryota</taxon>
        <taxon>Fungi</taxon>
        <taxon>Dikarya</taxon>
        <taxon>Ascomycota</taxon>
        <taxon>Pezizomycotina</taxon>
        <taxon>Sordariomycetes</taxon>
        <taxon>Hypocreomycetidae</taxon>
        <taxon>Hypocreales</taxon>
        <taxon>Cordycipitaceae</taxon>
        <taxon>Beauveria</taxon>
    </lineage>
</organism>